<dbReference type="KEGG" id="dfo:Dform_01126"/>
<keyword evidence="2" id="KW-1185">Reference proteome</keyword>
<dbReference type="GO" id="GO:0006355">
    <property type="term" value="P:regulation of DNA-templated transcription"/>
    <property type="evidence" value="ECO:0007669"/>
    <property type="project" value="InterPro"/>
</dbReference>
<sequence length="247" mass="27721">MPAMIRKPETLFLSKVMKPECRIFPDGVILDNLDGTTLKQAIVRILDELASSTSRRQPRFSEHVKFVALSRYGLDNGVPSSFGEIGKAIGLGYHSTYHVFQVAMRYFRLPVCTEVLRKYIKDEPVVIPLAVKRPRGRPRKTPTQAQLTSTRLRKAKVAKDTEADRSLSAKTMSKPEILFMSAIFQPACVIFSNEQIAEGVAGLTLNQAIMLLFDELASWTPTNTPKFRFQAKSVVSLYFGLEDGKHN</sequence>
<proteinExistence type="predicted"/>
<dbReference type="InterPro" id="IPR000637">
    <property type="entry name" value="HMGI/Y_DNA-bd_CS"/>
</dbReference>
<dbReference type="Proteomes" id="UP000185934">
    <property type="component" value="Chromosome"/>
</dbReference>
<name>A0A1P8F7N4_9CHLR</name>
<organism evidence="1 2">
    <name type="scientific">Dehalogenimonas formicexedens</name>
    <dbReference type="NCBI Taxonomy" id="1839801"/>
    <lineage>
        <taxon>Bacteria</taxon>
        <taxon>Bacillati</taxon>
        <taxon>Chloroflexota</taxon>
        <taxon>Dehalococcoidia</taxon>
        <taxon>Dehalococcoidales</taxon>
        <taxon>Dehalococcoidaceae</taxon>
        <taxon>Dehalogenimonas</taxon>
    </lineage>
</organism>
<reference evidence="2" key="1">
    <citation type="submission" date="2016-11" db="EMBL/GenBank/DDBJ databases">
        <title>Dehalogenimonas formicexedens sp. nov., a chlorinated alkane respiring bacterium isolated from contaminated groundwater.</title>
        <authorList>
            <person name="Key T.A."/>
            <person name="Bowman K.S."/>
            <person name="Lee I."/>
            <person name="Chun J."/>
            <person name="Albuquerque L."/>
            <person name="da Costa M.S."/>
            <person name="Rainey F.A."/>
            <person name="Moe W.M."/>
        </authorList>
    </citation>
    <scope>NUCLEOTIDE SEQUENCE [LARGE SCALE GENOMIC DNA]</scope>
    <source>
        <strain evidence="2">NSZ-14</strain>
    </source>
</reference>
<dbReference type="AlphaFoldDB" id="A0A1P8F7N4"/>
<protein>
    <submittedName>
        <fullName evidence="1">Uncharacterized protein</fullName>
    </submittedName>
</protein>
<dbReference type="EMBL" id="CP018258">
    <property type="protein sequence ID" value="APV44460.1"/>
    <property type="molecule type" value="Genomic_DNA"/>
</dbReference>
<dbReference type="RefSeq" id="WP_076004141.1">
    <property type="nucleotide sequence ID" value="NZ_CP018258.1"/>
</dbReference>
<evidence type="ECO:0000313" key="2">
    <source>
        <dbReference type="Proteomes" id="UP000185934"/>
    </source>
</evidence>
<gene>
    <name evidence="1" type="ORF">Dform_01126</name>
</gene>
<accession>A0A1P8F7N4</accession>
<dbReference type="PROSITE" id="PS00354">
    <property type="entry name" value="HMGI_Y"/>
    <property type="match status" value="1"/>
</dbReference>
<evidence type="ECO:0000313" key="1">
    <source>
        <dbReference type="EMBL" id="APV44460.1"/>
    </source>
</evidence>